<feature type="region of interest" description="Disordered" evidence="1">
    <location>
        <begin position="1"/>
        <end position="55"/>
    </location>
</feature>
<evidence type="ECO:0000313" key="2">
    <source>
        <dbReference type="EMBL" id="SNB51791.1"/>
    </source>
</evidence>
<keyword evidence="3" id="KW-1185">Reference proteome</keyword>
<organism evidence="2 3">
    <name type="scientific">Arboricoccus pini</name>
    <dbReference type="NCBI Taxonomy" id="1963835"/>
    <lineage>
        <taxon>Bacteria</taxon>
        <taxon>Pseudomonadati</taxon>
        <taxon>Pseudomonadota</taxon>
        <taxon>Alphaproteobacteria</taxon>
        <taxon>Geminicoccales</taxon>
        <taxon>Geminicoccaceae</taxon>
        <taxon>Arboricoccus</taxon>
    </lineage>
</organism>
<dbReference type="EMBL" id="FYEH01000001">
    <property type="protein sequence ID" value="SNB51791.1"/>
    <property type="molecule type" value="Genomic_DNA"/>
</dbReference>
<proteinExistence type="predicted"/>
<feature type="compositionally biased region" description="Basic and acidic residues" evidence="1">
    <location>
        <begin position="252"/>
        <end position="269"/>
    </location>
</feature>
<protein>
    <submittedName>
        <fullName evidence="2">Uncharacterized protein</fullName>
    </submittedName>
</protein>
<feature type="region of interest" description="Disordered" evidence="1">
    <location>
        <begin position="69"/>
        <end position="95"/>
    </location>
</feature>
<dbReference type="Proteomes" id="UP000197065">
    <property type="component" value="Unassembled WGS sequence"/>
</dbReference>
<sequence length="298" mass="31739">MTDHRSPCPGTEPLNRPPVRQAPTRRSGAPRKIGRPRSSFRPRRSPCPASIYRNRWTRSSDAMRLTCAKRRTGQNAGAVSPQVTTTGRRPDYRRYRGCRHGRCRHVARPPGRTPQELPGQQGRLRHPEIPVIGYGIEIGESGRSGGRKAGAGPCPCSLCTTSTIAAVACSRSRTSPSIARTGAAPCPAVHQLPAPPLLRHAGDLEHGGSAGAPHGLEQTGPRGPGRATGRQVPAQSMPLRDEFGRGINAQERAARDEASSARCLKERNHGGPVFPLVDEPAVGTKTARPAMDAGASAT</sequence>
<dbReference type="AlphaFoldDB" id="A0A212PXK9"/>
<feature type="compositionally biased region" description="Polar residues" evidence="1">
    <location>
        <begin position="73"/>
        <end position="83"/>
    </location>
</feature>
<feature type="compositionally biased region" description="Basic residues" evidence="1">
    <location>
        <begin position="28"/>
        <end position="44"/>
    </location>
</feature>
<name>A0A212PXK9_9PROT</name>
<accession>A0A212PXK9</accession>
<gene>
    <name evidence="2" type="ORF">SAMN07250955_101131</name>
</gene>
<evidence type="ECO:0000313" key="3">
    <source>
        <dbReference type="Proteomes" id="UP000197065"/>
    </source>
</evidence>
<feature type="compositionally biased region" description="Low complexity" evidence="1">
    <location>
        <begin position="219"/>
        <end position="230"/>
    </location>
</feature>
<reference evidence="2 3" key="1">
    <citation type="submission" date="2017-06" db="EMBL/GenBank/DDBJ databases">
        <authorList>
            <person name="Kim H.J."/>
            <person name="Triplett B.A."/>
        </authorList>
    </citation>
    <scope>NUCLEOTIDE SEQUENCE [LARGE SCALE GENOMIC DNA]</scope>
    <source>
        <strain evidence="2 3">B29T1</strain>
    </source>
</reference>
<feature type="region of interest" description="Disordered" evidence="1">
    <location>
        <begin position="198"/>
        <end position="298"/>
    </location>
</feature>
<evidence type="ECO:0000256" key="1">
    <source>
        <dbReference type="SAM" id="MobiDB-lite"/>
    </source>
</evidence>